<accession>A0A074YXA7</accession>
<proteinExistence type="predicted"/>
<keyword evidence="2" id="KW-1185">Reference proteome</keyword>
<reference evidence="1 2" key="1">
    <citation type="submission" date="2013-11" db="EMBL/GenBank/DDBJ databases">
        <title>Opisthorchis viverrini - life in the bile duct.</title>
        <authorList>
            <person name="Young N.D."/>
            <person name="Nagarajan N."/>
            <person name="Lin S.J."/>
            <person name="Korhonen P.K."/>
            <person name="Jex A.R."/>
            <person name="Hall R.S."/>
            <person name="Safavi-Hemami H."/>
            <person name="Kaewkong W."/>
            <person name="Bertrand D."/>
            <person name="Gao S."/>
            <person name="Seet Q."/>
            <person name="Wongkham S."/>
            <person name="Teh B.T."/>
            <person name="Wongkham C."/>
            <person name="Intapan P.M."/>
            <person name="Maleewong W."/>
            <person name="Yang X."/>
            <person name="Hu M."/>
            <person name="Wang Z."/>
            <person name="Hofmann A."/>
            <person name="Sternberg P.W."/>
            <person name="Tan P."/>
            <person name="Wang J."/>
            <person name="Gasser R.B."/>
        </authorList>
    </citation>
    <scope>NUCLEOTIDE SEQUENCE [LARGE SCALE GENOMIC DNA]</scope>
</reference>
<dbReference type="AlphaFoldDB" id="A0A074YXA7"/>
<organism evidence="1 2">
    <name type="scientific">Opisthorchis viverrini</name>
    <name type="common">Southeast Asian liver fluke</name>
    <dbReference type="NCBI Taxonomy" id="6198"/>
    <lineage>
        <taxon>Eukaryota</taxon>
        <taxon>Metazoa</taxon>
        <taxon>Spiralia</taxon>
        <taxon>Lophotrochozoa</taxon>
        <taxon>Platyhelminthes</taxon>
        <taxon>Trematoda</taxon>
        <taxon>Digenea</taxon>
        <taxon>Opisthorchiida</taxon>
        <taxon>Opisthorchiata</taxon>
        <taxon>Opisthorchiidae</taxon>
        <taxon>Opisthorchis</taxon>
    </lineage>
</organism>
<gene>
    <name evidence="1" type="ORF">T265_11888</name>
</gene>
<dbReference type="CTD" id="20326056"/>
<sequence length="283" mass="32064">MKTYSIFSSGGSEWKELHGEDAVFLSEQPTIRWVIFYPLSGGKLVPTSEVLGECPRSSTCITFAAQFRKRNDTAFCRQDYPVEVEAEITFSERKKSVKDQLFNDCEQYVYNGVISDHLGKVEDLLSVSIAAQRFGPASSHERNQSFKHPLCKQELLHLRAIDWQVPIYVDMARMLPDVNTRSEHTNMYGVTKLKKSIRKHLTIRWDRQIFKLNGYPPGPQLLNHPCSPANATWSMLPERIRVPDAPCVPHSTGKLLLPTARIGSFLLLDTGDIIDCSSRGPVR</sequence>
<protein>
    <submittedName>
        <fullName evidence="1">Uncharacterized protein</fullName>
    </submittedName>
</protein>
<name>A0A074YXA7_OPIVI</name>
<dbReference type="KEGG" id="ovi:T265_11888"/>
<evidence type="ECO:0000313" key="1">
    <source>
        <dbReference type="EMBL" id="KER19283.1"/>
    </source>
</evidence>
<evidence type="ECO:0000313" key="2">
    <source>
        <dbReference type="Proteomes" id="UP000054324"/>
    </source>
</evidence>
<dbReference type="GeneID" id="20326056"/>
<dbReference type="EMBL" id="KL597258">
    <property type="protein sequence ID" value="KER19283.1"/>
    <property type="molecule type" value="Genomic_DNA"/>
</dbReference>
<dbReference type="RefSeq" id="XP_009176967.1">
    <property type="nucleotide sequence ID" value="XM_009178703.1"/>
</dbReference>
<dbReference type="Proteomes" id="UP000054324">
    <property type="component" value="Unassembled WGS sequence"/>
</dbReference>